<evidence type="ECO:0000256" key="4">
    <source>
        <dbReference type="ARBA" id="ARBA00022989"/>
    </source>
</evidence>
<reference evidence="9 10" key="1">
    <citation type="submission" date="2012-04" db="EMBL/GenBank/DDBJ databases">
        <title>The Genome Sequence of Saprolegnia declina VS20.</title>
        <authorList>
            <consortium name="The Broad Institute Genome Sequencing Platform"/>
            <person name="Russ C."/>
            <person name="Nusbaum C."/>
            <person name="Tyler B."/>
            <person name="van West P."/>
            <person name="Dieguez-Uribeondo J."/>
            <person name="de Bruijn I."/>
            <person name="Tripathy S."/>
            <person name="Jiang R."/>
            <person name="Young S.K."/>
            <person name="Zeng Q."/>
            <person name="Gargeya S."/>
            <person name="Fitzgerald M."/>
            <person name="Haas B."/>
            <person name="Abouelleil A."/>
            <person name="Alvarado L."/>
            <person name="Arachchi H.M."/>
            <person name="Berlin A."/>
            <person name="Chapman S.B."/>
            <person name="Goldberg J."/>
            <person name="Griggs A."/>
            <person name="Gujja S."/>
            <person name="Hansen M."/>
            <person name="Howarth C."/>
            <person name="Imamovic A."/>
            <person name="Larimer J."/>
            <person name="McCowen C."/>
            <person name="Montmayeur A."/>
            <person name="Murphy C."/>
            <person name="Neiman D."/>
            <person name="Pearson M."/>
            <person name="Priest M."/>
            <person name="Roberts A."/>
            <person name="Saif S."/>
            <person name="Shea T."/>
            <person name="Sisk P."/>
            <person name="Sykes S."/>
            <person name="Wortman J."/>
            <person name="Nusbaum C."/>
            <person name="Birren B."/>
        </authorList>
    </citation>
    <scope>NUCLEOTIDE SEQUENCE [LARGE SCALE GENOMIC DNA]</scope>
    <source>
        <strain evidence="9 10">VS20</strain>
    </source>
</reference>
<dbReference type="GO" id="GO:0005783">
    <property type="term" value="C:endoplasmic reticulum"/>
    <property type="evidence" value="ECO:0007669"/>
    <property type="project" value="TreeGrafter"/>
</dbReference>
<protein>
    <recommendedName>
        <fullName evidence="7">Palmitoyltransferase</fullName>
        <ecNumber evidence="7">2.3.1.225</ecNumber>
    </recommendedName>
</protein>
<evidence type="ECO:0000256" key="5">
    <source>
        <dbReference type="ARBA" id="ARBA00023136"/>
    </source>
</evidence>
<evidence type="ECO:0000256" key="1">
    <source>
        <dbReference type="ARBA" id="ARBA00004141"/>
    </source>
</evidence>
<evidence type="ECO:0000256" key="2">
    <source>
        <dbReference type="ARBA" id="ARBA00022679"/>
    </source>
</evidence>
<evidence type="ECO:0000256" key="3">
    <source>
        <dbReference type="ARBA" id="ARBA00022692"/>
    </source>
</evidence>
<evidence type="ECO:0000256" key="6">
    <source>
        <dbReference type="ARBA" id="ARBA00023315"/>
    </source>
</evidence>
<evidence type="ECO:0000313" key="10">
    <source>
        <dbReference type="Proteomes" id="UP000030762"/>
    </source>
</evidence>
<dbReference type="InterPro" id="IPR001594">
    <property type="entry name" value="Palmitoyltrfase_DHHC"/>
</dbReference>
<dbReference type="InParanoid" id="T0QUF9"/>
<feature type="transmembrane region" description="Helical" evidence="7">
    <location>
        <begin position="176"/>
        <end position="198"/>
    </location>
</feature>
<dbReference type="STRING" id="1156394.T0QUF9"/>
<dbReference type="PANTHER" id="PTHR22883">
    <property type="entry name" value="ZINC FINGER DHHC DOMAIN CONTAINING PROTEIN"/>
    <property type="match status" value="1"/>
</dbReference>
<feature type="transmembrane region" description="Helical" evidence="7">
    <location>
        <begin position="21"/>
        <end position="43"/>
    </location>
</feature>
<dbReference type="OMA" id="PRMMIWI"/>
<accession>T0QUF9</accession>
<evidence type="ECO:0000313" key="9">
    <source>
        <dbReference type="EMBL" id="EQC41844.1"/>
    </source>
</evidence>
<sequence>MLDERNGRQRRHGLERPWHPRQVIVVSIFGLSVVCAGLSTALLVPEAHDLCDLVVLASVAMAIAVLFGVMVALFIAVSTADTLATKYPRSLHPGEKIARCRSCNLTVNSRTKHCLCCAKCVEGFDHHCDYLNTCIGTANVRQFRLLIAASIAYLLVQTALAIATLLVSSASSGAKALVALLAALPAMGLMGLFVLAAFQAYIYRTGMTTFEFAVHMSRAKRKKHVVQQHPATKKPLPPSVHLVMLSSTASGPPPPLLLQFV</sequence>
<dbReference type="PROSITE" id="PS50216">
    <property type="entry name" value="DHHC"/>
    <property type="match status" value="1"/>
</dbReference>
<dbReference type="Pfam" id="PF01529">
    <property type="entry name" value="DHHC"/>
    <property type="match status" value="1"/>
</dbReference>
<comment type="catalytic activity">
    <reaction evidence="7">
        <text>L-cysteinyl-[protein] + hexadecanoyl-CoA = S-hexadecanoyl-L-cysteinyl-[protein] + CoA</text>
        <dbReference type="Rhea" id="RHEA:36683"/>
        <dbReference type="Rhea" id="RHEA-COMP:10131"/>
        <dbReference type="Rhea" id="RHEA-COMP:11032"/>
        <dbReference type="ChEBI" id="CHEBI:29950"/>
        <dbReference type="ChEBI" id="CHEBI:57287"/>
        <dbReference type="ChEBI" id="CHEBI:57379"/>
        <dbReference type="ChEBI" id="CHEBI:74151"/>
        <dbReference type="EC" id="2.3.1.225"/>
    </reaction>
</comment>
<dbReference type="EC" id="2.3.1.225" evidence="7"/>
<dbReference type="EMBL" id="JH767133">
    <property type="protein sequence ID" value="EQC41844.1"/>
    <property type="molecule type" value="Genomic_DNA"/>
</dbReference>
<evidence type="ECO:0000259" key="8">
    <source>
        <dbReference type="Pfam" id="PF01529"/>
    </source>
</evidence>
<keyword evidence="2 7" id="KW-0808">Transferase</keyword>
<keyword evidence="10" id="KW-1185">Reference proteome</keyword>
<gene>
    <name evidence="9" type="ORF">SDRG_00703</name>
</gene>
<dbReference type="InterPro" id="IPR039859">
    <property type="entry name" value="PFA4/ZDH16/20/ERF2-like"/>
</dbReference>
<dbReference type="VEuPathDB" id="FungiDB:SDRG_00703"/>
<keyword evidence="4 7" id="KW-1133">Transmembrane helix</keyword>
<dbReference type="GeneID" id="19941430"/>
<keyword evidence="6 7" id="KW-0012">Acyltransferase</keyword>
<dbReference type="eggNOG" id="KOG1311">
    <property type="taxonomic scope" value="Eukaryota"/>
</dbReference>
<keyword evidence="3 7" id="KW-0812">Transmembrane</keyword>
<dbReference type="AlphaFoldDB" id="T0QUF9"/>
<keyword evidence="5 7" id="KW-0472">Membrane</keyword>
<comment type="domain">
    <text evidence="7">The DHHC domain is required for palmitoyltransferase activity.</text>
</comment>
<comment type="subcellular location">
    <subcellularLocation>
        <location evidence="1">Membrane</location>
        <topology evidence="1">Multi-pass membrane protein</topology>
    </subcellularLocation>
</comment>
<dbReference type="OrthoDB" id="9909019at2759"/>
<feature type="domain" description="Palmitoyltransferase DHHC" evidence="8">
    <location>
        <begin position="100"/>
        <end position="213"/>
    </location>
</feature>
<dbReference type="GO" id="GO:0019706">
    <property type="term" value="F:protein-cysteine S-palmitoyltransferase activity"/>
    <property type="evidence" value="ECO:0007669"/>
    <property type="project" value="UniProtKB-EC"/>
</dbReference>
<dbReference type="GO" id="GO:0005794">
    <property type="term" value="C:Golgi apparatus"/>
    <property type="evidence" value="ECO:0007669"/>
    <property type="project" value="TreeGrafter"/>
</dbReference>
<evidence type="ECO:0000256" key="7">
    <source>
        <dbReference type="RuleBase" id="RU079119"/>
    </source>
</evidence>
<proteinExistence type="inferred from homology"/>
<dbReference type="PANTHER" id="PTHR22883:SF203">
    <property type="entry name" value="PALMITOYLTRANSFERASE"/>
    <property type="match status" value="1"/>
</dbReference>
<feature type="transmembrane region" description="Helical" evidence="7">
    <location>
        <begin position="55"/>
        <end position="77"/>
    </location>
</feature>
<dbReference type="Proteomes" id="UP000030762">
    <property type="component" value="Unassembled WGS sequence"/>
</dbReference>
<dbReference type="GO" id="GO:0016020">
    <property type="term" value="C:membrane"/>
    <property type="evidence" value="ECO:0007669"/>
    <property type="project" value="UniProtKB-SubCell"/>
</dbReference>
<dbReference type="GO" id="GO:0006612">
    <property type="term" value="P:protein targeting to membrane"/>
    <property type="evidence" value="ECO:0007669"/>
    <property type="project" value="TreeGrafter"/>
</dbReference>
<dbReference type="RefSeq" id="XP_008604414.1">
    <property type="nucleotide sequence ID" value="XM_008606192.1"/>
</dbReference>
<organism evidence="9 10">
    <name type="scientific">Saprolegnia diclina (strain VS20)</name>
    <dbReference type="NCBI Taxonomy" id="1156394"/>
    <lineage>
        <taxon>Eukaryota</taxon>
        <taxon>Sar</taxon>
        <taxon>Stramenopiles</taxon>
        <taxon>Oomycota</taxon>
        <taxon>Saprolegniomycetes</taxon>
        <taxon>Saprolegniales</taxon>
        <taxon>Saprolegniaceae</taxon>
        <taxon>Saprolegnia</taxon>
    </lineage>
</organism>
<comment type="similarity">
    <text evidence="7">Belongs to the DHHC palmitoyltransferase family.</text>
</comment>
<feature type="transmembrane region" description="Helical" evidence="7">
    <location>
        <begin position="145"/>
        <end position="170"/>
    </location>
</feature>
<name>T0QUF9_SAPDV</name>